<comment type="caution">
    <text evidence="2">The sequence shown here is derived from an EMBL/GenBank/DDBJ whole genome shotgun (WGS) entry which is preliminary data.</text>
</comment>
<feature type="compositionally biased region" description="Basic residues" evidence="1">
    <location>
        <begin position="30"/>
        <end position="41"/>
    </location>
</feature>
<dbReference type="Proteomes" id="UP000629098">
    <property type="component" value="Unassembled WGS sequence"/>
</dbReference>
<proteinExistence type="predicted"/>
<evidence type="ECO:0000313" key="2">
    <source>
        <dbReference type="EMBL" id="MBD2772015.1"/>
    </source>
</evidence>
<reference evidence="2" key="1">
    <citation type="submission" date="2020-09" db="EMBL/GenBank/DDBJ databases">
        <title>Iningainema tapete sp. nov. (Scytonemataceae, Cyanobacteria) from greenhouses in central Florida (USA) produces two types of nodularin with biosynthetic potential for microcystin-LR and anabaenopeptins.</title>
        <authorList>
            <person name="Berthold D.E."/>
            <person name="Lefler F.W."/>
            <person name="Huang I.-S."/>
            <person name="Abdulla H."/>
            <person name="Zimba P.V."/>
            <person name="Laughinghouse H.D. IV."/>
        </authorList>
    </citation>
    <scope>NUCLEOTIDE SEQUENCE</scope>
    <source>
        <strain evidence="2">BLCCT55</strain>
    </source>
</reference>
<name>A0A8J6XFH5_9CYAN</name>
<accession>A0A8J6XFH5</accession>
<dbReference type="AlphaFoldDB" id="A0A8J6XFH5"/>
<keyword evidence="3" id="KW-1185">Reference proteome</keyword>
<evidence type="ECO:0000256" key="1">
    <source>
        <dbReference type="SAM" id="MobiDB-lite"/>
    </source>
</evidence>
<gene>
    <name evidence="2" type="ORF">ICL16_07915</name>
</gene>
<dbReference type="RefSeq" id="WP_190826307.1">
    <property type="nucleotide sequence ID" value="NZ_CAWPPI010000034.1"/>
</dbReference>
<evidence type="ECO:0000313" key="3">
    <source>
        <dbReference type="Proteomes" id="UP000629098"/>
    </source>
</evidence>
<feature type="region of interest" description="Disordered" evidence="1">
    <location>
        <begin position="26"/>
        <end position="51"/>
    </location>
</feature>
<sequence length="116" mass="13087">MKATAGIEADLLLRLASNRCLWGKPEVKKGRGAPRKHGHKFKLNDPTTKPEADETLIVEDPKVGQVKLMLGSGYHFLESPNRDMEIIRVEVIKPAGRNRKFKPLWLALGLVRRCPH</sequence>
<organism evidence="2 3">
    <name type="scientific">Iningainema tapete BLCC-T55</name>
    <dbReference type="NCBI Taxonomy" id="2748662"/>
    <lineage>
        <taxon>Bacteria</taxon>
        <taxon>Bacillati</taxon>
        <taxon>Cyanobacteriota</taxon>
        <taxon>Cyanophyceae</taxon>
        <taxon>Nostocales</taxon>
        <taxon>Scytonemataceae</taxon>
        <taxon>Iningainema tapete</taxon>
    </lineage>
</organism>
<protein>
    <submittedName>
        <fullName evidence="2">Uncharacterized protein</fullName>
    </submittedName>
</protein>
<dbReference type="EMBL" id="JACXAE010000034">
    <property type="protein sequence ID" value="MBD2772015.1"/>
    <property type="molecule type" value="Genomic_DNA"/>
</dbReference>